<dbReference type="Proteomes" id="UP000198623">
    <property type="component" value="Unassembled WGS sequence"/>
</dbReference>
<comment type="similarity">
    <text evidence="2 9">Belongs to the membrane fusion protein (MFP) (TC 8.A.1) family.</text>
</comment>
<keyword evidence="6 9" id="KW-0812">Transmembrane</keyword>
<dbReference type="GO" id="GO:0005886">
    <property type="term" value="C:plasma membrane"/>
    <property type="evidence" value="ECO:0007669"/>
    <property type="project" value="UniProtKB-SubCell"/>
</dbReference>
<organism evidence="13 14">
    <name type="scientific">Neptunomonas qingdaonensis</name>
    <dbReference type="NCBI Taxonomy" id="1045558"/>
    <lineage>
        <taxon>Bacteria</taxon>
        <taxon>Pseudomonadati</taxon>
        <taxon>Pseudomonadota</taxon>
        <taxon>Gammaproteobacteria</taxon>
        <taxon>Oceanospirillales</taxon>
        <taxon>Oceanospirillaceae</taxon>
        <taxon>Neptunomonas</taxon>
    </lineage>
</organism>
<dbReference type="EMBL" id="FOOU01000013">
    <property type="protein sequence ID" value="SFG76018.1"/>
    <property type="molecule type" value="Genomic_DNA"/>
</dbReference>
<keyword evidence="7 9" id="KW-1133">Transmembrane helix</keyword>
<evidence type="ECO:0000259" key="11">
    <source>
        <dbReference type="Pfam" id="PF25994"/>
    </source>
</evidence>
<evidence type="ECO:0000313" key="13">
    <source>
        <dbReference type="EMBL" id="SFG76018.1"/>
    </source>
</evidence>
<dbReference type="PANTHER" id="PTHR30386:SF17">
    <property type="entry name" value="ALKALINE PROTEASE SECRETION PROTEIN APRE"/>
    <property type="match status" value="1"/>
</dbReference>
<evidence type="ECO:0000256" key="7">
    <source>
        <dbReference type="ARBA" id="ARBA00022989"/>
    </source>
</evidence>
<keyword evidence="5 9" id="KW-0997">Cell inner membrane</keyword>
<keyword evidence="10" id="KW-0175">Coiled coil</keyword>
<dbReference type="PRINTS" id="PR01490">
    <property type="entry name" value="RTXTOXIND"/>
</dbReference>
<dbReference type="Gene3D" id="2.40.30.170">
    <property type="match status" value="1"/>
</dbReference>
<protein>
    <recommendedName>
        <fullName evidence="9">Membrane fusion protein (MFP) family protein</fullName>
    </recommendedName>
</protein>
<keyword evidence="3 9" id="KW-0813">Transport</keyword>
<keyword evidence="14" id="KW-1185">Reference proteome</keyword>
<dbReference type="InterPro" id="IPR058982">
    <property type="entry name" value="Beta-barrel_AprE"/>
</dbReference>
<reference evidence="14" key="1">
    <citation type="submission" date="2016-10" db="EMBL/GenBank/DDBJ databases">
        <authorList>
            <person name="Varghese N."/>
            <person name="Submissions S."/>
        </authorList>
    </citation>
    <scope>NUCLEOTIDE SEQUENCE [LARGE SCALE GENOMIC DNA]</scope>
    <source>
        <strain evidence="14">CGMCC 1.10971</strain>
    </source>
</reference>
<feature type="transmembrane region" description="Helical" evidence="9">
    <location>
        <begin position="23"/>
        <end position="44"/>
    </location>
</feature>
<evidence type="ECO:0000313" key="14">
    <source>
        <dbReference type="Proteomes" id="UP000198623"/>
    </source>
</evidence>
<feature type="domain" description="AprE-like long alpha-helical hairpin" evidence="11">
    <location>
        <begin position="99"/>
        <end position="288"/>
    </location>
</feature>
<dbReference type="AlphaFoldDB" id="A0A1I2UG42"/>
<feature type="domain" description="AprE-like beta-barrel" evidence="12">
    <location>
        <begin position="331"/>
        <end position="424"/>
    </location>
</feature>
<keyword evidence="4 9" id="KW-1003">Cell membrane</keyword>
<evidence type="ECO:0000256" key="6">
    <source>
        <dbReference type="ARBA" id="ARBA00022692"/>
    </source>
</evidence>
<proteinExistence type="inferred from homology"/>
<keyword evidence="8 9" id="KW-0472">Membrane</keyword>
<dbReference type="InterPro" id="IPR050739">
    <property type="entry name" value="MFP"/>
</dbReference>
<feature type="coiled-coil region" evidence="10">
    <location>
        <begin position="255"/>
        <end position="289"/>
    </location>
</feature>
<feature type="coiled-coil region" evidence="10">
    <location>
        <begin position="160"/>
        <end position="194"/>
    </location>
</feature>
<evidence type="ECO:0000256" key="4">
    <source>
        <dbReference type="ARBA" id="ARBA00022475"/>
    </source>
</evidence>
<dbReference type="GO" id="GO:0015031">
    <property type="term" value="P:protein transport"/>
    <property type="evidence" value="ECO:0007669"/>
    <property type="project" value="InterPro"/>
</dbReference>
<evidence type="ECO:0000256" key="8">
    <source>
        <dbReference type="ARBA" id="ARBA00023136"/>
    </source>
</evidence>
<dbReference type="InterPro" id="IPR010129">
    <property type="entry name" value="T1SS_HlyD"/>
</dbReference>
<gene>
    <name evidence="13" type="ORF">SAMN05216175_1133</name>
</gene>
<dbReference type="Pfam" id="PF25994">
    <property type="entry name" value="HH_AprE"/>
    <property type="match status" value="1"/>
</dbReference>
<evidence type="ECO:0000256" key="2">
    <source>
        <dbReference type="ARBA" id="ARBA00009477"/>
    </source>
</evidence>
<dbReference type="SUPFAM" id="SSF111369">
    <property type="entry name" value="HlyD-like secretion proteins"/>
    <property type="match status" value="1"/>
</dbReference>
<evidence type="ECO:0000259" key="12">
    <source>
        <dbReference type="Pfam" id="PF26002"/>
    </source>
</evidence>
<evidence type="ECO:0000256" key="10">
    <source>
        <dbReference type="SAM" id="Coils"/>
    </source>
</evidence>
<dbReference type="RefSeq" id="WP_090729314.1">
    <property type="nucleotide sequence ID" value="NZ_FOOU01000013.1"/>
</dbReference>
<evidence type="ECO:0000256" key="3">
    <source>
        <dbReference type="ARBA" id="ARBA00022448"/>
    </source>
</evidence>
<evidence type="ECO:0000256" key="9">
    <source>
        <dbReference type="RuleBase" id="RU365093"/>
    </source>
</evidence>
<dbReference type="NCBIfam" id="TIGR01843">
    <property type="entry name" value="type_I_hlyD"/>
    <property type="match status" value="1"/>
</dbReference>
<sequence>MSDVKKADTTTQYLEKSVDDSRFLMIGFIIILVVFFGLGTWAAVAPIASAAHAQGKVRVENNKKTVQHLQGGIVKSVLVRDGDHVEKGQVLMVLDDTQAKAQLEVIQGQYILSRAREARLIAQRDQLESVVFPQDLQDLKEDRRVQEAIDVQRQIFQVRKESYENELALYVQQAEQLESQLTGLDAQRKSQERLVYSYSTQLKDLKSLEAKGFAERGRAREIYRELAQSRGELGELLASIASTKSEVVASKLQALQLQKELQREVAAEVDELQERLFQLVEQRQALLDTLARTQIRSPQSGTVLELAVHTVGAVIGEGEKLMEIVPMGVRLIIEARVSPIDIDRIAIGQIVDVRFSAFKMRETPKIEGKLINLSADSILDPNDSTQTPYYLAIVELTEEGLRYLQGSDLKLVAGMPAEVFIKTGERTLFQYFADPLVNTVARSFIED</sequence>
<dbReference type="Pfam" id="PF26002">
    <property type="entry name" value="Beta-barrel_AprE"/>
    <property type="match status" value="1"/>
</dbReference>
<accession>A0A1I2UG42</accession>
<evidence type="ECO:0000256" key="5">
    <source>
        <dbReference type="ARBA" id="ARBA00022519"/>
    </source>
</evidence>
<evidence type="ECO:0000256" key="1">
    <source>
        <dbReference type="ARBA" id="ARBA00004377"/>
    </source>
</evidence>
<dbReference type="InterPro" id="IPR058781">
    <property type="entry name" value="HH_AprE-like"/>
</dbReference>
<dbReference type="Gene3D" id="2.40.50.100">
    <property type="match status" value="1"/>
</dbReference>
<name>A0A1I2UG42_9GAMM</name>
<comment type="subcellular location">
    <subcellularLocation>
        <location evidence="1 9">Cell inner membrane</location>
        <topology evidence="1 9">Single-pass membrane protein</topology>
    </subcellularLocation>
</comment>
<dbReference type="OrthoDB" id="9775513at2"/>
<dbReference type="PANTHER" id="PTHR30386">
    <property type="entry name" value="MEMBRANE FUSION SUBUNIT OF EMRAB-TOLC MULTIDRUG EFFLUX PUMP"/>
    <property type="match status" value="1"/>
</dbReference>
<dbReference type="STRING" id="1045558.SAMN05216175_1133"/>